<sequence>MIRTWTEPSYTDSMGNPRAWDTKAEPYTMKHIDYKVTLVRPNGKNNPLFKCMTDNNFSTGFCIAPSILIIMN</sequence>
<keyword evidence="2" id="KW-1185">Reference proteome</keyword>
<dbReference type="Proteomes" id="UP000019250">
    <property type="component" value="Unassembled WGS sequence"/>
</dbReference>
<proteinExistence type="predicted"/>
<accession>W7DWG9</accession>
<dbReference type="RefSeq" id="WP_200867612.1">
    <property type="nucleotide sequence ID" value="NZ_ATSX01000001.1"/>
</dbReference>
<evidence type="ECO:0000313" key="1">
    <source>
        <dbReference type="EMBL" id="EUK19425.1"/>
    </source>
</evidence>
<gene>
    <name evidence="1" type="ORF">COMX_06725</name>
</gene>
<dbReference type="AlphaFoldDB" id="W7DWG9"/>
<protein>
    <submittedName>
        <fullName evidence="1">Uncharacterized protein</fullName>
    </submittedName>
</protein>
<name>W7DWG9_9PROT</name>
<comment type="caution">
    <text evidence="1">The sequence shown here is derived from an EMBL/GenBank/DDBJ whole genome shotgun (WGS) entry which is preliminary data.</text>
</comment>
<dbReference type="EMBL" id="ATSX01000001">
    <property type="protein sequence ID" value="EUK19425.1"/>
    <property type="molecule type" value="Genomic_DNA"/>
</dbReference>
<reference evidence="1 2" key="1">
    <citation type="journal article" date="2014" name="Genome Announc.">
        <title>Draft Genome Sequence of Commensalibacter papalotli MX01, a Symbiont Identified from the Guts of Overwintering Monarch Butterflies.</title>
        <authorList>
            <person name="Servin-Garciduenas L.E."/>
            <person name="Sanchez-Quinto A."/>
            <person name="Martinez-Romero E."/>
        </authorList>
    </citation>
    <scope>NUCLEOTIDE SEQUENCE [LARGE SCALE GENOMIC DNA]</scope>
    <source>
        <strain evidence="2">MX-MONARCH01</strain>
    </source>
</reference>
<organism evidence="1 2">
    <name type="scientific">Commensalibacter papalotli</name>
    <name type="common">ex Servin-Garciduenas et al. 2014</name>
    <dbReference type="NCBI Taxonomy" id="1208583"/>
    <lineage>
        <taxon>Bacteria</taxon>
        <taxon>Pseudomonadati</taxon>
        <taxon>Pseudomonadota</taxon>
        <taxon>Alphaproteobacteria</taxon>
        <taxon>Acetobacterales</taxon>
        <taxon>Acetobacteraceae</taxon>
    </lineage>
</organism>
<evidence type="ECO:0000313" key="2">
    <source>
        <dbReference type="Proteomes" id="UP000019250"/>
    </source>
</evidence>